<feature type="region of interest" description="Disordered" evidence="1">
    <location>
        <begin position="68"/>
        <end position="96"/>
    </location>
</feature>
<dbReference type="AlphaFoldDB" id="A0A915I2X3"/>
<dbReference type="Proteomes" id="UP000887565">
    <property type="component" value="Unplaced"/>
</dbReference>
<organism evidence="2 3">
    <name type="scientific">Romanomermis culicivorax</name>
    <name type="common">Nematode worm</name>
    <dbReference type="NCBI Taxonomy" id="13658"/>
    <lineage>
        <taxon>Eukaryota</taxon>
        <taxon>Metazoa</taxon>
        <taxon>Ecdysozoa</taxon>
        <taxon>Nematoda</taxon>
        <taxon>Enoplea</taxon>
        <taxon>Dorylaimia</taxon>
        <taxon>Mermithida</taxon>
        <taxon>Mermithoidea</taxon>
        <taxon>Mermithidae</taxon>
        <taxon>Romanomermis</taxon>
    </lineage>
</organism>
<evidence type="ECO:0000256" key="1">
    <source>
        <dbReference type="SAM" id="MobiDB-lite"/>
    </source>
</evidence>
<evidence type="ECO:0000313" key="2">
    <source>
        <dbReference type="Proteomes" id="UP000887565"/>
    </source>
</evidence>
<evidence type="ECO:0000313" key="3">
    <source>
        <dbReference type="WBParaSite" id="nRc.2.0.1.t08071-RA"/>
    </source>
</evidence>
<sequence length="96" mass="11339">MKQNRGNVKKCYFRARMFPEFQEAKQVFPCLNKLEQETTQKKCDPKCQIYKQALQKWETLGMTPEVVTDNFDELAEQRTRSRSSPQPPLAKQQINN</sequence>
<reference evidence="3" key="1">
    <citation type="submission" date="2022-11" db="UniProtKB">
        <authorList>
            <consortium name="WormBaseParasite"/>
        </authorList>
    </citation>
    <scope>IDENTIFICATION</scope>
</reference>
<protein>
    <submittedName>
        <fullName evidence="3">Uncharacterized protein</fullName>
    </submittedName>
</protein>
<keyword evidence="2" id="KW-1185">Reference proteome</keyword>
<accession>A0A915I2X3</accession>
<proteinExistence type="predicted"/>
<dbReference type="WBParaSite" id="nRc.2.0.1.t08071-RA">
    <property type="protein sequence ID" value="nRc.2.0.1.t08071-RA"/>
    <property type="gene ID" value="nRc.2.0.1.g08071"/>
</dbReference>
<name>A0A915I2X3_ROMCU</name>